<name>A0A815EJM4_ADIRI</name>
<organism evidence="10 11">
    <name type="scientific">Adineta ricciae</name>
    <name type="common">Rotifer</name>
    <dbReference type="NCBI Taxonomy" id="249248"/>
    <lineage>
        <taxon>Eukaryota</taxon>
        <taxon>Metazoa</taxon>
        <taxon>Spiralia</taxon>
        <taxon>Gnathifera</taxon>
        <taxon>Rotifera</taxon>
        <taxon>Eurotatoria</taxon>
        <taxon>Bdelloidea</taxon>
        <taxon>Adinetida</taxon>
        <taxon>Adinetidae</taxon>
        <taxon>Adineta</taxon>
    </lineage>
</organism>
<evidence type="ECO:0000256" key="5">
    <source>
        <dbReference type="ARBA" id="ARBA00022475"/>
    </source>
</evidence>
<dbReference type="GO" id="GO:0032217">
    <property type="term" value="F:riboflavin transmembrane transporter activity"/>
    <property type="evidence" value="ECO:0007669"/>
    <property type="project" value="UniProtKB-UniRule"/>
</dbReference>
<comment type="caution">
    <text evidence="10">The sequence shown here is derived from an EMBL/GenBank/DDBJ whole genome shotgun (WGS) entry which is preliminary data.</text>
</comment>
<evidence type="ECO:0000256" key="4">
    <source>
        <dbReference type="ARBA" id="ARBA00022448"/>
    </source>
</evidence>
<evidence type="ECO:0000256" key="6">
    <source>
        <dbReference type="ARBA" id="ARBA00022692"/>
    </source>
</evidence>
<evidence type="ECO:0000256" key="7">
    <source>
        <dbReference type="ARBA" id="ARBA00022989"/>
    </source>
</evidence>
<feature type="transmembrane region" description="Helical" evidence="9">
    <location>
        <begin position="57"/>
        <end position="80"/>
    </location>
</feature>
<feature type="transmembrane region" description="Helical" evidence="9">
    <location>
        <begin position="413"/>
        <end position="436"/>
    </location>
</feature>
<keyword evidence="6 9" id="KW-0812">Transmembrane</keyword>
<keyword evidence="11" id="KW-1185">Reference proteome</keyword>
<dbReference type="EMBL" id="CAJNOR010002595">
    <property type="protein sequence ID" value="CAF1316102.1"/>
    <property type="molecule type" value="Genomic_DNA"/>
</dbReference>
<sequence length="450" mass="51214">MEQRNVEVSLSPNRQGRKWAEHVCYALIVILNLSTWIDLNSVWIELPLIYNSTPEGWTLPSILSLIINLANIFPIIVVLIRWRLRERFSEIPYIYIIIIVGIVACLAIGLFWKETLYIFGAQRSYALITAVFALGMLDCTSSLVFCDYMRHFKAKYLHAMFLGESFTATIPTLLAVVQGIGGEVKCIQYNSTSPFEPVYSKPRFSVSVFFFLIMGIIMISLIAFVILRVSPIVELAKADERINKEESIETCEMLLKFGEDTPAIRKLSTTTPKSMTRKEFVIIQWFNVINSGILYGCLPTVITYSMLPYGQKAFYYCSILYPLAYPLSAMLAWFRQTISIFWIFTGSIVGCFICGFIIVVACQSPCPIWADTTHGAVIMVLAWFSSTFILAYVRIASGNNIKLYWKKESGLFYFGFTVQTGIIFGVLPFFLIINVFKLLEDRQPCLTYCI</sequence>
<dbReference type="InterPro" id="IPR036259">
    <property type="entry name" value="MFS_trans_sf"/>
</dbReference>
<feature type="transmembrane region" description="Helical" evidence="9">
    <location>
        <begin position="313"/>
        <end position="334"/>
    </location>
</feature>
<dbReference type="AlphaFoldDB" id="A0A815EJM4"/>
<dbReference type="SUPFAM" id="SSF103473">
    <property type="entry name" value="MFS general substrate transporter"/>
    <property type="match status" value="1"/>
</dbReference>
<evidence type="ECO:0000313" key="11">
    <source>
        <dbReference type="Proteomes" id="UP000663828"/>
    </source>
</evidence>
<keyword evidence="4 9" id="KW-0813">Transport</keyword>
<proteinExistence type="inferred from homology"/>
<comment type="similarity">
    <text evidence="3 9">Belongs to the riboflavin transporter family.</text>
</comment>
<keyword evidence="7 9" id="KW-1133">Transmembrane helix</keyword>
<reference evidence="10" key="1">
    <citation type="submission" date="2021-02" db="EMBL/GenBank/DDBJ databases">
        <authorList>
            <person name="Nowell W R."/>
        </authorList>
    </citation>
    <scope>NUCLEOTIDE SEQUENCE</scope>
</reference>
<dbReference type="Proteomes" id="UP000663828">
    <property type="component" value="Unassembled WGS sequence"/>
</dbReference>
<evidence type="ECO:0000256" key="1">
    <source>
        <dbReference type="ARBA" id="ARBA00000215"/>
    </source>
</evidence>
<dbReference type="InterPro" id="IPR009357">
    <property type="entry name" value="Riboflavin_transptr"/>
</dbReference>
<evidence type="ECO:0000256" key="9">
    <source>
        <dbReference type="RuleBase" id="RU368035"/>
    </source>
</evidence>
<dbReference type="GO" id="GO:0005886">
    <property type="term" value="C:plasma membrane"/>
    <property type="evidence" value="ECO:0007669"/>
    <property type="project" value="UniProtKB-SubCell"/>
</dbReference>
<keyword evidence="8 9" id="KW-0472">Membrane</keyword>
<feature type="transmembrane region" description="Helical" evidence="9">
    <location>
        <begin position="373"/>
        <end position="393"/>
    </location>
</feature>
<feature type="transmembrane region" description="Helical" evidence="9">
    <location>
        <begin position="92"/>
        <end position="112"/>
    </location>
</feature>
<feature type="transmembrane region" description="Helical" evidence="9">
    <location>
        <begin position="20"/>
        <end position="37"/>
    </location>
</feature>
<feature type="transmembrane region" description="Helical" evidence="9">
    <location>
        <begin position="341"/>
        <end position="361"/>
    </location>
</feature>
<feature type="transmembrane region" description="Helical" evidence="9">
    <location>
        <begin position="285"/>
        <end position="307"/>
    </location>
</feature>
<comment type="catalytic activity">
    <reaction evidence="1 9">
        <text>riboflavin(in) = riboflavin(out)</text>
        <dbReference type="Rhea" id="RHEA:35015"/>
        <dbReference type="ChEBI" id="CHEBI:57986"/>
    </reaction>
</comment>
<dbReference type="PANTHER" id="PTHR12929:SF10">
    <property type="entry name" value="RIBOFLAVIN TRANSPORTER"/>
    <property type="match status" value="1"/>
</dbReference>
<keyword evidence="5 9" id="KW-1003">Cell membrane</keyword>
<comment type="function">
    <text evidence="9">Plasma membrane transporter mediating the uptake by cells of the water soluble vitamin B2/riboflavin that plays a key role in biochemical oxidation-reduction reactions of the carbohydrate, lipid, and amino acid metabolism.</text>
</comment>
<feature type="transmembrane region" description="Helical" evidence="9">
    <location>
        <begin position="124"/>
        <end position="145"/>
    </location>
</feature>
<accession>A0A815EJM4</accession>
<evidence type="ECO:0000256" key="2">
    <source>
        <dbReference type="ARBA" id="ARBA00004651"/>
    </source>
</evidence>
<protein>
    <recommendedName>
        <fullName evidence="9">Riboflavin transporter</fullName>
    </recommendedName>
</protein>
<dbReference type="PANTHER" id="PTHR12929">
    <property type="entry name" value="SOLUTE CARRIER FAMILY 52"/>
    <property type="match status" value="1"/>
</dbReference>
<evidence type="ECO:0000256" key="3">
    <source>
        <dbReference type="ARBA" id="ARBA00006366"/>
    </source>
</evidence>
<comment type="subcellular location">
    <subcellularLocation>
        <location evidence="2 9">Cell membrane</location>
        <topology evidence="2 9">Multi-pass membrane protein</topology>
    </subcellularLocation>
</comment>
<gene>
    <name evidence="10" type="ORF">XAT740_LOCUS29649</name>
</gene>
<feature type="transmembrane region" description="Helical" evidence="9">
    <location>
        <begin position="204"/>
        <end position="227"/>
    </location>
</feature>
<feature type="transmembrane region" description="Helical" evidence="9">
    <location>
        <begin position="157"/>
        <end position="180"/>
    </location>
</feature>
<dbReference type="Pfam" id="PF06237">
    <property type="entry name" value="SLC52_ribofla_tr"/>
    <property type="match status" value="1"/>
</dbReference>
<evidence type="ECO:0000256" key="8">
    <source>
        <dbReference type="ARBA" id="ARBA00023136"/>
    </source>
</evidence>
<evidence type="ECO:0000313" key="10">
    <source>
        <dbReference type="EMBL" id="CAF1316102.1"/>
    </source>
</evidence>